<gene>
    <name evidence="1" type="ORF">HPP92_014826</name>
</gene>
<dbReference type="AlphaFoldDB" id="A0A835QI22"/>
<evidence type="ECO:0000313" key="1">
    <source>
        <dbReference type="EMBL" id="KAG0472969.1"/>
    </source>
</evidence>
<dbReference type="OrthoDB" id="1601230at2759"/>
<dbReference type="EMBL" id="JADCNL010000007">
    <property type="protein sequence ID" value="KAG0472969.1"/>
    <property type="molecule type" value="Genomic_DNA"/>
</dbReference>
<evidence type="ECO:0000313" key="2">
    <source>
        <dbReference type="Proteomes" id="UP000636800"/>
    </source>
</evidence>
<keyword evidence="2" id="KW-1185">Reference proteome</keyword>
<sequence>MVPQYGKFDTNYHVASENSACHSTISDLHVAFQFNRGMSNAGDIQTRLTNAGPDITDQWRSSALVRQTPHHPAKRYDLILWETTHKPRFLPSILRSLSQETERPLTRRTCLSEARTASRCLSLDLKTSFLHILYVSGRVAMMRGDAGDTTCLCCWQADEQIFKRFSTASADCFQRVVTSLSP</sequence>
<comment type="caution">
    <text evidence="1">The sequence shown here is derived from an EMBL/GenBank/DDBJ whole genome shotgun (WGS) entry which is preliminary data.</text>
</comment>
<protein>
    <submittedName>
        <fullName evidence="1">Uncharacterized protein</fullName>
    </submittedName>
</protein>
<accession>A0A835QI22</accession>
<organism evidence="1 2">
    <name type="scientific">Vanilla planifolia</name>
    <name type="common">Vanilla</name>
    <dbReference type="NCBI Taxonomy" id="51239"/>
    <lineage>
        <taxon>Eukaryota</taxon>
        <taxon>Viridiplantae</taxon>
        <taxon>Streptophyta</taxon>
        <taxon>Embryophyta</taxon>
        <taxon>Tracheophyta</taxon>
        <taxon>Spermatophyta</taxon>
        <taxon>Magnoliopsida</taxon>
        <taxon>Liliopsida</taxon>
        <taxon>Asparagales</taxon>
        <taxon>Orchidaceae</taxon>
        <taxon>Vanilloideae</taxon>
        <taxon>Vanilleae</taxon>
        <taxon>Vanilla</taxon>
    </lineage>
</organism>
<dbReference type="Proteomes" id="UP000636800">
    <property type="component" value="Chromosome 7"/>
</dbReference>
<proteinExistence type="predicted"/>
<name>A0A835QI22_VANPL</name>
<reference evidence="1 2" key="1">
    <citation type="journal article" date="2020" name="Nat. Food">
        <title>A phased Vanilla planifolia genome enables genetic improvement of flavour and production.</title>
        <authorList>
            <person name="Hasing T."/>
            <person name="Tang H."/>
            <person name="Brym M."/>
            <person name="Khazi F."/>
            <person name="Huang T."/>
            <person name="Chambers A.H."/>
        </authorList>
    </citation>
    <scope>NUCLEOTIDE SEQUENCE [LARGE SCALE GENOMIC DNA]</scope>
    <source>
        <tissue evidence="1">Leaf</tissue>
    </source>
</reference>